<dbReference type="Proteomes" id="UP000239352">
    <property type="component" value="Unassembled WGS sequence"/>
</dbReference>
<keyword evidence="1" id="KW-0418">Kinase</keyword>
<dbReference type="GO" id="GO:0016301">
    <property type="term" value="F:kinase activity"/>
    <property type="evidence" value="ECO:0007669"/>
    <property type="project" value="UniProtKB-KW"/>
</dbReference>
<evidence type="ECO:0000313" key="1">
    <source>
        <dbReference type="EMBL" id="PRW65284.1"/>
    </source>
</evidence>
<keyword evidence="1" id="KW-0808">Transferase</keyword>
<organism evidence="1 2">
    <name type="scientific">Actinopolyspora mortivallis</name>
    <dbReference type="NCBI Taxonomy" id="33906"/>
    <lineage>
        <taxon>Bacteria</taxon>
        <taxon>Bacillati</taxon>
        <taxon>Actinomycetota</taxon>
        <taxon>Actinomycetes</taxon>
        <taxon>Actinopolysporales</taxon>
        <taxon>Actinopolysporaceae</taxon>
        <taxon>Actinopolyspora</taxon>
    </lineage>
</organism>
<dbReference type="Gene3D" id="3.40.50.300">
    <property type="entry name" value="P-loop containing nucleotide triphosphate hydrolases"/>
    <property type="match status" value="1"/>
</dbReference>
<gene>
    <name evidence="1" type="ORF">CEP50_01845</name>
</gene>
<protein>
    <submittedName>
        <fullName evidence="1">Uridine kinase</fullName>
    </submittedName>
</protein>
<dbReference type="SUPFAM" id="SSF52540">
    <property type="entry name" value="P-loop containing nucleoside triphosphate hydrolases"/>
    <property type="match status" value="1"/>
</dbReference>
<dbReference type="AlphaFoldDB" id="A0A2T0H1N4"/>
<dbReference type="STRING" id="1050202.GCA_000384035_01206"/>
<proteinExistence type="predicted"/>
<name>A0A2T0H1N4_ACTMO</name>
<dbReference type="InterPro" id="IPR027417">
    <property type="entry name" value="P-loop_NTPase"/>
</dbReference>
<dbReference type="RefSeq" id="WP_106112148.1">
    <property type="nucleotide sequence ID" value="NZ_PVSR01000001.1"/>
</dbReference>
<keyword evidence="2" id="KW-1185">Reference proteome</keyword>
<comment type="caution">
    <text evidence="1">The sequence shown here is derived from an EMBL/GenBank/DDBJ whole genome shotgun (WGS) entry which is preliminary data.</text>
</comment>
<reference evidence="1 2" key="1">
    <citation type="submission" date="2018-03" db="EMBL/GenBank/DDBJ databases">
        <title>Actinopolyspora mortivallis from Sahara, screening for active biomolecules.</title>
        <authorList>
            <person name="Selama O."/>
            <person name="Wellington E.M.H."/>
            <person name="Hacene H."/>
        </authorList>
    </citation>
    <scope>NUCLEOTIDE SEQUENCE [LARGE SCALE GENOMIC DNA]</scope>
    <source>
        <strain evidence="1 2">M5A</strain>
    </source>
</reference>
<dbReference type="InParanoid" id="A0A2T0H1N4"/>
<sequence>MRVRPTTSENLVAELAETVTRRARPPGTRIALDGHPVSGTRELADSLVRTLRVAGVRAVRVGMWDYLRPASLRFERGRHNPESLRDDWFDLAGLNREVLAPLAPGGSGRVLPALWDPDRDRSPRLERTDLGERGVALVEGPLLLGHDLDFDLTVHLWVSEKVLHRKTPVEDRWQLPAFAEYARRTRPERTADRVIRMDHPERPAVVDALD</sequence>
<evidence type="ECO:0000313" key="2">
    <source>
        <dbReference type="Proteomes" id="UP000239352"/>
    </source>
</evidence>
<dbReference type="EMBL" id="PVSR01000001">
    <property type="protein sequence ID" value="PRW65284.1"/>
    <property type="molecule type" value="Genomic_DNA"/>
</dbReference>
<accession>A0A2T0H1N4</accession>